<reference evidence="1 2" key="1">
    <citation type="submission" date="2019-10" db="EMBL/GenBank/DDBJ databases">
        <title>Genomic and transcriptomic insights into the perfect genentic adaptation of a filamentous nitrogen-fixing cyanobacterium to rice fields.</title>
        <authorList>
            <person name="Chen Z."/>
        </authorList>
    </citation>
    <scope>NUCLEOTIDE SEQUENCE [LARGE SCALE GENOMIC DNA]</scope>
    <source>
        <strain evidence="1">CCNUC1</strain>
    </source>
</reference>
<sequence>MHFAAYIAVGESVTDPAKYYHFYLLLCEIKSPDSVKLTTKQFKLGV</sequence>
<accession>A0A5P8W910</accession>
<organism evidence="1 2">
    <name type="scientific">Nostoc sphaeroides CCNUC1</name>
    <dbReference type="NCBI Taxonomy" id="2653204"/>
    <lineage>
        <taxon>Bacteria</taxon>
        <taxon>Bacillati</taxon>
        <taxon>Cyanobacteriota</taxon>
        <taxon>Cyanophyceae</taxon>
        <taxon>Nostocales</taxon>
        <taxon>Nostocaceae</taxon>
        <taxon>Nostoc</taxon>
    </lineage>
</organism>
<keyword evidence="2" id="KW-1185">Reference proteome</keyword>
<protein>
    <submittedName>
        <fullName evidence="1">UDP-glucose 4-epimerase GalE</fullName>
    </submittedName>
</protein>
<dbReference type="KEGG" id="nsh:GXM_06634"/>
<dbReference type="Proteomes" id="UP000326678">
    <property type="component" value="Chromosome Gxm1"/>
</dbReference>
<name>A0A5P8W910_9NOSO</name>
<dbReference type="EMBL" id="CP045226">
    <property type="protein sequence ID" value="QFS49140.1"/>
    <property type="molecule type" value="Genomic_DNA"/>
</dbReference>
<dbReference type="AlphaFoldDB" id="A0A5P8W910"/>
<proteinExistence type="predicted"/>
<evidence type="ECO:0000313" key="2">
    <source>
        <dbReference type="Proteomes" id="UP000326678"/>
    </source>
</evidence>
<evidence type="ECO:0000313" key="1">
    <source>
        <dbReference type="EMBL" id="QFS49140.1"/>
    </source>
</evidence>
<gene>
    <name evidence="1" type="ORF">GXM_06634</name>
</gene>